<sequence>MSSSRRRDRQGEDFNVSFLDVICCGFGAIVLLLMITKTSLPGALEVSEVQQQGQLKKLQQELFEIRGETRILNRDLNAKTEQLDEETLRLAILKSRRQKLESELVELANASAADDKIRARLELARQDLNEEMERLLGRDHQSKNSLVGGIPVDSEYIIFIIDTSGSMYNYAWPRVIDELIATLNIYPKVKGIQVMNDMGNYMFSSYRGQWIPDSPSRRKAIIKRLRSWNPFSNSSPVEGIQNAIRRYYAQDKKISLYVFGDDFSGGSIRRVLKTVERLNAGDSTGERRVRIHAVGFPVLFSQPVSEQQSAYRFAALMRALSYENGGTFVGLNDYR</sequence>
<keyword evidence="2" id="KW-0812">Transmembrane</keyword>
<name>A0A7X0JU99_9GAMM</name>
<evidence type="ECO:0000256" key="1">
    <source>
        <dbReference type="SAM" id="Coils"/>
    </source>
</evidence>
<evidence type="ECO:0000313" key="4">
    <source>
        <dbReference type="Proteomes" id="UP000528457"/>
    </source>
</evidence>
<keyword evidence="2" id="KW-0472">Membrane</keyword>
<evidence type="ECO:0008006" key="5">
    <source>
        <dbReference type="Google" id="ProtNLM"/>
    </source>
</evidence>
<keyword evidence="1" id="KW-0175">Coiled coil</keyword>
<keyword evidence="2" id="KW-1133">Transmembrane helix</keyword>
<comment type="caution">
    <text evidence="3">The sequence shown here is derived from an EMBL/GenBank/DDBJ whole genome shotgun (WGS) entry which is preliminary data.</text>
</comment>
<accession>A0A7X0JU99</accession>
<feature type="coiled-coil region" evidence="1">
    <location>
        <begin position="76"/>
        <end position="138"/>
    </location>
</feature>
<gene>
    <name evidence="3" type="ORF">HNR48_002672</name>
</gene>
<dbReference type="Proteomes" id="UP000528457">
    <property type="component" value="Unassembled WGS sequence"/>
</dbReference>
<dbReference type="InParanoid" id="A0A7X0JU99"/>
<dbReference type="AlphaFoldDB" id="A0A7X0JU99"/>
<evidence type="ECO:0000313" key="3">
    <source>
        <dbReference type="EMBL" id="MBB6522387.1"/>
    </source>
</evidence>
<reference evidence="3 4" key="1">
    <citation type="submission" date="2020-08" db="EMBL/GenBank/DDBJ databases">
        <title>Genomic Encyclopedia of Type Strains, Phase IV (KMG-IV): sequencing the most valuable type-strain genomes for metagenomic binning, comparative biology and taxonomic classification.</title>
        <authorList>
            <person name="Goeker M."/>
        </authorList>
    </citation>
    <scope>NUCLEOTIDE SEQUENCE [LARGE SCALE GENOMIC DNA]</scope>
    <source>
        <strain evidence="3 4">DSM 22368</strain>
    </source>
</reference>
<feature type="transmembrane region" description="Helical" evidence="2">
    <location>
        <begin position="14"/>
        <end position="35"/>
    </location>
</feature>
<organism evidence="3 4">
    <name type="scientific">Pseudoteredinibacter isoporae</name>
    <dbReference type="NCBI Taxonomy" id="570281"/>
    <lineage>
        <taxon>Bacteria</taxon>
        <taxon>Pseudomonadati</taxon>
        <taxon>Pseudomonadota</taxon>
        <taxon>Gammaproteobacteria</taxon>
        <taxon>Cellvibrionales</taxon>
        <taxon>Cellvibrionaceae</taxon>
        <taxon>Pseudoteredinibacter</taxon>
    </lineage>
</organism>
<dbReference type="InterPro" id="IPR036465">
    <property type="entry name" value="vWFA_dom_sf"/>
</dbReference>
<dbReference type="EMBL" id="JACHHT010000002">
    <property type="protein sequence ID" value="MBB6522387.1"/>
    <property type="molecule type" value="Genomic_DNA"/>
</dbReference>
<dbReference type="RefSeq" id="WP_166845987.1">
    <property type="nucleotide sequence ID" value="NZ_JAAONY010000002.1"/>
</dbReference>
<dbReference type="SUPFAM" id="SSF53300">
    <property type="entry name" value="vWA-like"/>
    <property type="match status" value="1"/>
</dbReference>
<keyword evidence="4" id="KW-1185">Reference proteome</keyword>
<proteinExistence type="predicted"/>
<evidence type="ECO:0000256" key="2">
    <source>
        <dbReference type="SAM" id="Phobius"/>
    </source>
</evidence>
<protein>
    <recommendedName>
        <fullName evidence="5">VWA domain-containing protein</fullName>
    </recommendedName>
</protein>